<dbReference type="RefSeq" id="XP_011500838.1">
    <property type="nucleotide sequence ID" value="XM_011502536.1"/>
</dbReference>
<keyword evidence="7 12" id="KW-0472">Membrane</keyword>
<feature type="transmembrane region" description="Helical" evidence="12">
    <location>
        <begin position="227"/>
        <end position="251"/>
    </location>
</feature>
<dbReference type="GO" id="GO:0015276">
    <property type="term" value="F:ligand-gated monoatomic ion channel activity"/>
    <property type="evidence" value="ECO:0007669"/>
    <property type="project" value="InterPro"/>
</dbReference>
<evidence type="ECO:0000313" key="15">
    <source>
        <dbReference type="RefSeq" id="XP_011500838.1"/>
    </source>
</evidence>
<feature type="transmembrane region" description="Helical" evidence="12">
    <location>
        <begin position="167"/>
        <end position="187"/>
    </location>
</feature>
<evidence type="ECO:0000256" key="6">
    <source>
        <dbReference type="ARBA" id="ARBA00023065"/>
    </source>
</evidence>
<dbReference type="Gene3D" id="3.40.190.10">
    <property type="entry name" value="Periplasmic binding protein-like II"/>
    <property type="match status" value="3"/>
</dbReference>
<organism evidence="14 15">
    <name type="scientific">Ceratosolen solmsi marchali</name>
    <dbReference type="NCBI Taxonomy" id="326594"/>
    <lineage>
        <taxon>Eukaryota</taxon>
        <taxon>Metazoa</taxon>
        <taxon>Ecdysozoa</taxon>
        <taxon>Arthropoda</taxon>
        <taxon>Hexapoda</taxon>
        <taxon>Insecta</taxon>
        <taxon>Pterygota</taxon>
        <taxon>Neoptera</taxon>
        <taxon>Endopterygota</taxon>
        <taxon>Hymenoptera</taxon>
        <taxon>Apocrita</taxon>
        <taxon>Proctotrupomorpha</taxon>
        <taxon>Chalcidoidea</taxon>
        <taxon>Agaonidae</taxon>
        <taxon>Agaoninae</taxon>
        <taxon>Ceratosolen</taxon>
    </lineage>
</organism>
<dbReference type="SUPFAM" id="SSF53850">
    <property type="entry name" value="Periplasmic binding protein-like II"/>
    <property type="match status" value="1"/>
</dbReference>
<dbReference type="AlphaFoldDB" id="A0AAJ6YML2"/>
<evidence type="ECO:0000256" key="12">
    <source>
        <dbReference type="SAM" id="Phobius"/>
    </source>
</evidence>
<keyword evidence="8" id="KW-0675">Receptor</keyword>
<protein>
    <submittedName>
        <fullName evidence="15">Glutamate receptor 1-like</fullName>
    </submittedName>
</protein>
<dbReference type="Proteomes" id="UP000695007">
    <property type="component" value="Unplaced"/>
</dbReference>
<feature type="domain" description="Ionotropic glutamate receptor L-glutamate and glycine-binding" evidence="13">
    <location>
        <begin position="68"/>
        <end position="153"/>
    </location>
</feature>
<dbReference type="PANTHER" id="PTHR42643:SF30">
    <property type="entry name" value="IONOTROPIC RECEPTOR 40A-RELATED"/>
    <property type="match status" value="1"/>
</dbReference>
<keyword evidence="10" id="KW-1071">Ligand-gated ion channel</keyword>
<feature type="transmembrane region" description="Helical" evidence="12">
    <location>
        <begin position="404"/>
        <end position="427"/>
    </location>
</feature>
<keyword evidence="9" id="KW-0325">Glycoprotein</keyword>
<gene>
    <name evidence="15" type="primary">LOC105364566</name>
</gene>
<keyword evidence="5 12" id="KW-1133">Transmembrane helix</keyword>
<evidence type="ECO:0000256" key="1">
    <source>
        <dbReference type="ARBA" id="ARBA00004651"/>
    </source>
</evidence>
<dbReference type="GeneID" id="105364566"/>
<keyword evidence="11" id="KW-0407">Ion channel</keyword>
<accession>A0AAJ6YML2</accession>
<evidence type="ECO:0000256" key="8">
    <source>
        <dbReference type="ARBA" id="ARBA00023170"/>
    </source>
</evidence>
<sequence length="435" mass="50128">MSLNLWLVFFGESDDLLQFCYAPHKNLFNIAFNTKMLIKCENDHIIKEWYSLFKDEVKRDDYMNSDFKNTSLSGLFGSVLQELSNVMNFTVDLVTSEQMFGHYYADSKNWSGVMGRLVSKEIDIGVAEFSRNKRRLEVVDFSVPLSITRFNMYLKRPNMTAIMWSSYVQWATNIFLMTFCSLVIAIMMSKLGKKNVIALISENCFHIWGMQCQQGLPEFPSATSLKLAFASLFISSIVIHITYSATLTSFITVFEPSLPFTTEQEFLLHSSYNLTVFRGSIYHDSIQQSKHPIVKLMKKRLVNSKDLPTTMIEALHQVCTQKVVLYMNEIFVNKNNPRNPCPLMSIDMGRPDSQSFALIKNSPYKKIINFYIENFRAFGILKVLRNRYQQHSIILNSKYWPVSFWSIVPILIIFISGVGFAILMLICDNGSQCDT</sequence>
<name>A0AAJ6YML2_9HYME</name>
<evidence type="ECO:0000256" key="3">
    <source>
        <dbReference type="ARBA" id="ARBA00022475"/>
    </source>
</evidence>
<dbReference type="PANTHER" id="PTHR42643">
    <property type="entry name" value="IONOTROPIC RECEPTOR 20A-RELATED"/>
    <property type="match status" value="1"/>
</dbReference>
<comment type="subcellular location">
    <subcellularLocation>
        <location evidence="1">Cell membrane</location>
        <topology evidence="1">Multi-pass membrane protein</topology>
    </subcellularLocation>
</comment>
<evidence type="ECO:0000256" key="9">
    <source>
        <dbReference type="ARBA" id="ARBA00023180"/>
    </source>
</evidence>
<keyword evidence="6" id="KW-0406">Ion transport</keyword>
<keyword evidence="3" id="KW-1003">Cell membrane</keyword>
<evidence type="ECO:0000256" key="2">
    <source>
        <dbReference type="ARBA" id="ARBA00022448"/>
    </source>
</evidence>
<evidence type="ECO:0000256" key="5">
    <source>
        <dbReference type="ARBA" id="ARBA00022989"/>
    </source>
</evidence>
<evidence type="ECO:0000313" key="14">
    <source>
        <dbReference type="Proteomes" id="UP000695007"/>
    </source>
</evidence>
<dbReference type="InterPro" id="IPR019594">
    <property type="entry name" value="Glu/Gly-bd"/>
</dbReference>
<evidence type="ECO:0000256" key="10">
    <source>
        <dbReference type="ARBA" id="ARBA00023286"/>
    </source>
</evidence>
<dbReference type="Pfam" id="PF10613">
    <property type="entry name" value="Lig_chan-Glu_bd"/>
    <property type="match status" value="1"/>
</dbReference>
<keyword evidence="14" id="KW-1185">Reference proteome</keyword>
<dbReference type="KEGG" id="csol:105364566"/>
<keyword evidence="2" id="KW-0813">Transport</keyword>
<evidence type="ECO:0000259" key="13">
    <source>
        <dbReference type="Pfam" id="PF10613"/>
    </source>
</evidence>
<evidence type="ECO:0000256" key="4">
    <source>
        <dbReference type="ARBA" id="ARBA00022692"/>
    </source>
</evidence>
<dbReference type="InterPro" id="IPR052192">
    <property type="entry name" value="Insect_Ionotropic_Sensory_Rcpt"/>
</dbReference>
<reference evidence="15" key="1">
    <citation type="submission" date="2025-08" db="UniProtKB">
        <authorList>
            <consortium name="RefSeq"/>
        </authorList>
    </citation>
    <scope>IDENTIFICATION</scope>
</reference>
<proteinExistence type="predicted"/>
<evidence type="ECO:0000256" key="11">
    <source>
        <dbReference type="ARBA" id="ARBA00023303"/>
    </source>
</evidence>
<keyword evidence="4 12" id="KW-0812">Transmembrane</keyword>
<dbReference type="GO" id="GO:0005886">
    <property type="term" value="C:plasma membrane"/>
    <property type="evidence" value="ECO:0007669"/>
    <property type="project" value="UniProtKB-SubCell"/>
</dbReference>
<evidence type="ECO:0000256" key="7">
    <source>
        <dbReference type="ARBA" id="ARBA00023136"/>
    </source>
</evidence>